<dbReference type="AlphaFoldDB" id="A0A937RE77"/>
<sequence>MVPNARLPVAARGAAGARRRGPGRRLAVLLAAVTLGAVACSSSGEPDEDAAPAVTSTAPAFRTPNVAAATLTGPITVGELVVPVATGPELADFDYVEEEFFAAGTATAYAADGDLGTDGVWRATPSAKADYRSRIVVRRPADPAAFTGTVLVEWFNQSAGLDAAPDWAYLGEQLLRSGSAYVGLSAQALGINGGSAPLSAGSQLPSGGIKAQAPERYGSLVHPGDQYSFDILSQVGAALRGRDGAGVPALGGGRVARLIASGESQSAAYLTTYINAVHPLANVYDGYFVHSRGASAAPVAGPGTERIANVRIRADLDAPVLIFETETDVGPTLGYAAARQDDTEALRTWEVAGTSHADDHLVGPIAAGLGCSAPVNEGPQRYVAAAAFAALDRWILDGTPPPGGERLRTTTGPDGTTVLARDSSGIALGGIRTPSVDVPAVILSGDPAPGGPFCRLTGSTTPIAPAELAARYPTRDAYLAAFDRSLDDAITRGFVLEADRATYAAEARAVQLPH</sequence>
<name>A0A937RE77_9ACTN</name>
<organism evidence="2 3">
    <name type="scientific">Frankia nepalensis</name>
    <dbReference type="NCBI Taxonomy" id="1836974"/>
    <lineage>
        <taxon>Bacteria</taxon>
        <taxon>Bacillati</taxon>
        <taxon>Actinomycetota</taxon>
        <taxon>Actinomycetes</taxon>
        <taxon>Frankiales</taxon>
        <taxon>Frankiaceae</taxon>
        <taxon>Frankia</taxon>
    </lineage>
</organism>
<dbReference type="RefSeq" id="WP_203003710.1">
    <property type="nucleotide sequence ID" value="NZ_JADWYU010000101.1"/>
</dbReference>
<dbReference type="Proteomes" id="UP000604475">
    <property type="component" value="Unassembled WGS sequence"/>
</dbReference>
<evidence type="ECO:0000313" key="2">
    <source>
        <dbReference type="EMBL" id="MBL7630468.1"/>
    </source>
</evidence>
<comment type="caution">
    <text evidence="2">The sequence shown here is derived from an EMBL/GenBank/DDBJ whole genome shotgun (WGS) entry which is preliminary data.</text>
</comment>
<reference evidence="2" key="1">
    <citation type="submission" date="2020-12" db="EMBL/GenBank/DDBJ databases">
        <title>Genomic characterization of non-nitrogen-fixing Frankia strains.</title>
        <authorList>
            <person name="Carlos-Shanley C."/>
            <person name="Guerra T."/>
            <person name="Hahn D."/>
        </authorList>
    </citation>
    <scope>NUCLEOTIDE SEQUENCE</scope>
    <source>
        <strain evidence="2">CN6</strain>
    </source>
</reference>
<gene>
    <name evidence="2" type="ORF">I7412_25570</name>
</gene>
<dbReference type="EMBL" id="JAEACQ010000250">
    <property type="protein sequence ID" value="MBL7630468.1"/>
    <property type="molecule type" value="Genomic_DNA"/>
</dbReference>
<dbReference type="InterPro" id="IPR045394">
    <property type="entry name" value="Abhydrolase_dom"/>
</dbReference>
<dbReference type="Pfam" id="PF20091">
    <property type="entry name" value="Abhydrolase_10"/>
    <property type="match status" value="1"/>
</dbReference>
<evidence type="ECO:0000259" key="1">
    <source>
        <dbReference type="Pfam" id="PF20091"/>
    </source>
</evidence>
<protein>
    <recommendedName>
        <fullName evidence="1">Alpha/beta hydrolase domain-containing protein</fullName>
    </recommendedName>
</protein>
<proteinExistence type="predicted"/>
<evidence type="ECO:0000313" key="3">
    <source>
        <dbReference type="Proteomes" id="UP000604475"/>
    </source>
</evidence>
<feature type="domain" description="Alpha/beta hydrolase" evidence="1">
    <location>
        <begin position="72"/>
        <end position="503"/>
    </location>
</feature>
<keyword evidence="3" id="KW-1185">Reference proteome</keyword>
<accession>A0A937RE77</accession>